<dbReference type="InterPro" id="IPR053162">
    <property type="entry name" value="DnaD"/>
</dbReference>
<dbReference type="AlphaFoldDB" id="A0A2K2FJS6"/>
<evidence type="ECO:0000313" key="4">
    <source>
        <dbReference type="Proteomes" id="UP000236151"/>
    </source>
</evidence>
<dbReference type="InterPro" id="IPR034829">
    <property type="entry name" value="DnaD-like_sf"/>
</dbReference>
<dbReference type="PANTHER" id="PTHR37293:SF5">
    <property type="entry name" value="DNA REPLICATION PROTEIN"/>
    <property type="match status" value="1"/>
</dbReference>
<dbReference type="NCBIfam" id="TIGR01446">
    <property type="entry name" value="DnaD_dom"/>
    <property type="match status" value="1"/>
</dbReference>
<comment type="caution">
    <text evidence="3">The sequence shown here is derived from an EMBL/GenBank/DDBJ whole genome shotgun (WGS) entry which is preliminary data.</text>
</comment>
<dbReference type="Pfam" id="PF07261">
    <property type="entry name" value="DnaB_2"/>
    <property type="match status" value="2"/>
</dbReference>
<accession>A0A2K2FJS6</accession>
<keyword evidence="4" id="KW-1185">Reference proteome</keyword>
<dbReference type="OrthoDB" id="1652900at2"/>
<dbReference type="PIRSF" id="PIRSF033722">
    <property type="entry name" value="DnaD_CA_C3587_prd"/>
    <property type="match status" value="1"/>
</dbReference>
<feature type="domain" description="DnaB/C C-terminal" evidence="2">
    <location>
        <begin position="130"/>
        <end position="197"/>
    </location>
</feature>
<organism evidence="3 4">
    <name type="scientific">Clostridium thermosuccinogenes</name>
    <dbReference type="NCBI Taxonomy" id="84032"/>
    <lineage>
        <taxon>Bacteria</taxon>
        <taxon>Bacillati</taxon>
        <taxon>Bacillota</taxon>
        <taxon>Clostridia</taxon>
        <taxon>Eubacteriales</taxon>
        <taxon>Clostridiaceae</taxon>
        <taxon>Clostridium</taxon>
    </lineage>
</organism>
<sequence length="334" mass="39491">MNIEPYKSILFSDTLVPDIFISEHLPSMDGDYVKVYIYCLFLCKYNKQISIEELSKKLQIDEQKLKNAFTYLESVGIITKSKDDIVLADLKEKEINKLYRLKTTSTPEEAVSNSEKNKKRSETITSINNTYFQGVMPPSWYTDIDAWFDRYKFDEDVMYALFRHCSEHKVLTKSYIVKVADNWYNKNIRNYFDLEKYLEEYKKFTDIRGKISKKLKLGRNLTEYEDEYVEKWTMDYKYNFEVIDLALKKTTAKTNPNFKYIDAILTSWFEKGLRTREEIISYEKSVKASSTKTNTKEIPAAQIPQHANFEQREYDDDSYGNFFSNVANDKKAGR</sequence>
<dbReference type="EMBL" id="NIOJ01000022">
    <property type="protein sequence ID" value="PNT99027.1"/>
    <property type="molecule type" value="Genomic_DNA"/>
</dbReference>
<evidence type="ECO:0000256" key="1">
    <source>
        <dbReference type="ARBA" id="ARBA00093462"/>
    </source>
</evidence>
<name>A0A2K2FJS6_9CLOT</name>
<dbReference type="SUPFAM" id="SSF158499">
    <property type="entry name" value="DnaD domain-like"/>
    <property type="match status" value="2"/>
</dbReference>
<dbReference type="KEGG" id="cthd:CDO33_19535"/>
<dbReference type="Proteomes" id="UP000236151">
    <property type="component" value="Unassembled WGS sequence"/>
</dbReference>
<dbReference type="Gene3D" id="1.10.10.630">
    <property type="entry name" value="DnaD domain-like"/>
    <property type="match status" value="2"/>
</dbReference>
<reference evidence="4" key="1">
    <citation type="submission" date="2017-06" db="EMBL/GenBank/DDBJ databases">
        <title>Investigating the central metabolism of Clostridium thermosuccinogenes.</title>
        <authorList>
            <person name="Koendjbiharie J.G."/>
            <person name="Van Kranenburg R."/>
            <person name="Vriesendorp B."/>
        </authorList>
    </citation>
    <scope>NUCLEOTIDE SEQUENCE [LARGE SCALE GENOMIC DNA]</scope>
    <source>
        <strain evidence="4">DSM 5806</strain>
    </source>
</reference>
<dbReference type="InterPro" id="IPR006343">
    <property type="entry name" value="DnaB/C_C"/>
</dbReference>
<evidence type="ECO:0000313" key="3">
    <source>
        <dbReference type="EMBL" id="PNT99027.1"/>
    </source>
</evidence>
<protein>
    <submittedName>
        <fullName evidence="3">DNA replication protein DnaD</fullName>
    </submittedName>
</protein>
<dbReference type="PANTHER" id="PTHR37293">
    <property type="entry name" value="PHAGE REPLICATION PROTEIN-RELATED"/>
    <property type="match status" value="1"/>
</dbReference>
<gene>
    <name evidence="3" type="ORF">CDQ84_09800</name>
</gene>
<proteinExistence type="inferred from homology"/>
<dbReference type="RefSeq" id="WP_103081561.1">
    <property type="nucleotide sequence ID" value="NZ_CP021850.1"/>
</dbReference>
<comment type="similarity">
    <text evidence="1">Belongs to the DnaB/DnaD family.</text>
</comment>
<evidence type="ECO:0000259" key="2">
    <source>
        <dbReference type="Pfam" id="PF07261"/>
    </source>
</evidence>
<dbReference type="InterPro" id="IPR017019">
    <property type="entry name" value="DNA_replication_prd_bac"/>
</dbReference>
<feature type="domain" description="DnaB/C C-terminal" evidence="2">
    <location>
        <begin position="216"/>
        <end position="283"/>
    </location>
</feature>